<name>A0A7J9V0W5_9MICO</name>
<evidence type="ECO:0000256" key="9">
    <source>
        <dbReference type="ARBA" id="ARBA00022989"/>
    </source>
</evidence>
<feature type="transmembrane region" description="Helical" evidence="12">
    <location>
        <begin position="368"/>
        <end position="389"/>
    </location>
</feature>
<evidence type="ECO:0000256" key="6">
    <source>
        <dbReference type="ARBA" id="ARBA00022692"/>
    </source>
</evidence>
<dbReference type="InterPro" id="IPR023051">
    <property type="entry name" value="Kup"/>
</dbReference>
<feature type="transmembrane region" description="Helical" evidence="12">
    <location>
        <begin position="216"/>
        <end position="237"/>
    </location>
</feature>
<evidence type="ECO:0000256" key="5">
    <source>
        <dbReference type="ARBA" id="ARBA00022538"/>
    </source>
</evidence>
<comment type="subcellular location">
    <subcellularLocation>
        <location evidence="12">Cell membrane</location>
        <topology evidence="12">Multi-pass membrane protein</topology>
    </subcellularLocation>
    <subcellularLocation>
        <location evidence="1">Membrane</location>
        <topology evidence="1">Multi-pass membrane protein</topology>
    </subcellularLocation>
</comment>
<feature type="transmembrane region" description="Helical" evidence="12">
    <location>
        <begin position="401"/>
        <end position="418"/>
    </location>
</feature>
<comment type="catalytic activity">
    <reaction evidence="12">
        <text>K(+)(in) + H(+)(in) = K(+)(out) + H(+)(out)</text>
        <dbReference type="Rhea" id="RHEA:28490"/>
        <dbReference type="ChEBI" id="CHEBI:15378"/>
        <dbReference type="ChEBI" id="CHEBI:29103"/>
    </reaction>
</comment>
<proteinExistence type="inferred from homology"/>
<dbReference type="GO" id="GO:0005886">
    <property type="term" value="C:plasma membrane"/>
    <property type="evidence" value="ECO:0007669"/>
    <property type="project" value="UniProtKB-SubCell"/>
</dbReference>
<keyword evidence="11 12" id="KW-0472">Membrane</keyword>
<evidence type="ECO:0000256" key="8">
    <source>
        <dbReference type="ARBA" id="ARBA00022958"/>
    </source>
</evidence>
<feature type="transmembrane region" description="Helical" evidence="12">
    <location>
        <begin position="291"/>
        <end position="313"/>
    </location>
</feature>
<feature type="transmembrane region" description="Helical" evidence="12">
    <location>
        <begin position="169"/>
        <end position="189"/>
    </location>
</feature>
<dbReference type="Pfam" id="PF02705">
    <property type="entry name" value="K_trans"/>
    <property type="match status" value="1"/>
</dbReference>
<dbReference type="PANTHER" id="PTHR30540:SF79">
    <property type="entry name" value="LOW AFFINITY POTASSIUM TRANSPORT SYSTEM PROTEIN KUP"/>
    <property type="match status" value="1"/>
</dbReference>
<feature type="transmembrane region" description="Helical" evidence="12">
    <location>
        <begin position="143"/>
        <end position="162"/>
    </location>
</feature>
<feature type="transmembrane region" description="Helical" evidence="12">
    <location>
        <begin position="249"/>
        <end position="271"/>
    </location>
</feature>
<keyword evidence="6 12" id="KW-0812">Transmembrane</keyword>
<keyword evidence="10 12" id="KW-0406">Ion transport</keyword>
<dbReference type="GO" id="GO:0015079">
    <property type="term" value="F:potassium ion transmembrane transporter activity"/>
    <property type="evidence" value="ECO:0007669"/>
    <property type="project" value="UniProtKB-UniRule"/>
</dbReference>
<dbReference type="Proteomes" id="UP000429644">
    <property type="component" value="Unassembled WGS sequence"/>
</dbReference>
<feature type="transmembrane region" description="Helical" evidence="12">
    <location>
        <begin position="48"/>
        <end position="69"/>
    </location>
</feature>
<keyword evidence="9 12" id="KW-1133">Transmembrane helix</keyword>
<accession>A0A7J9V0W5</accession>
<dbReference type="InterPro" id="IPR053952">
    <property type="entry name" value="K_trans_C"/>
</dbReference>
<evidence type="ECO:0000259" key="13">
    <source>
        <dbReference type="Pfam" id="PF02705"/>
    </source>
</evidence>
<feature type="transmembrane region" description="Helical" evidence="12">
    <location>
        <begin position="424"/>
        <end position="444"/>
    </location>
</feature>
<dbReference type="EMBL" id="WHPD01003812">
    <property type="protein sequence ID" value="MPV90521.1"/>
    <property type="molecule type" value="Genomic_DNA"/>
</dbReference>
<evidence type="ECO:0000256" key="11">
    <source>
        <dbReference type="ARBA" id="ARBA00023136"/>
    </source>
</evidence>
<sequence>MRPRDAGWALTLGALGVVYGDIGTSPLYSVQTVFALDNGLVRPDAHDVYGVVSLVFWSITLIVSVKYVIFVMRADNDGEGGVMALAALVRRALQGTRANARTATMMLALGVAGAALFYGDSVITPSISVLSAIEGLEVSSPELTHLVLPLAAAILTALFVVQRFGTARVGGLFGPVMLLWFVVIGAAGLREVLASPGILGGLSPSYALAFVADRPYTAFVAMGAVVLAITGAEALYADMGHFGAPPIRRAWFALVFPALTLNYLAQGALILRDPANRANPFFLLLPGWAQLPMVVLATLATVIASQAVISGAYSMTRQALRLGFLPHLRIRRPSAQHEGQVYLPAVNWALFAAVLLVTFIFGSSARLATAYGVAVTGTFLITTTLLLLLARVHWHWPAWRLAAVVVAFGLIELTYFTANLTKVAHGGWLTLLIATLAFTVMMTWQRGRELVTACRIEMEGPLTDFLAQLHRDEPIRVNGVAVFPHPNKDTTPLALRANLAHNHVLHQRIVIISGQTANVPHIPWPERLIITPLGAEDDGIVHIAATFGFQDPTDFPEVLRRAAAADPAMLGPEGDPDRASWFLSRITLKRTTRPGLARWRKALFIALAHNAASQAEFLGLPNDRTVTLSAEVPV</sequence>
<dbReference type="AlphaFoldDB" id="A0A7J9V0W5"/>
<keyword evidence="7 12" id="KW-0769">Symport</keyword>
<dbReference type="GO" id="GO:0015293">
    <property type="term" value="F:symporter activity"/>
    <property type="evidence" value="ECO:0007669"/>
    <property type="project" value="UniProtKB-UniRule"/>
</dbReference>
<dbReference type="InterPro" id="IPR003855">
    <property type="entry name" value="K+_transporter"/>
</dbReference>
<keyword evidence="8 12" id="KW-0630">Potassium</keyword>
<gene>
    <name evidence="12" type="primary">kup</name>
    <name evidence="15" type="ORF">GB882_17755</name>
</gene>
<dbReference type="HAMAP" id="MF_01522">
    <property type="entry name" value="Kup"/>
    <property type="match status" value="1"/>
</dbReference>
<reference evidence="15 16" key="1">
    <citation type="submission" date="2019-10" db="EMBL/GenBank/DDBJ databases">
        <title>Georgenia wutianyii sp. nov. and Georgenia yuyongxinii sp. nov. isolated from plateau pika (Ochotona curzoniae) in the Qinghai-Tibet plateau of China.</title>
        <authorList>
            <person name="Tian Z."/>
        </authorList>
    </citation>
    <scope>NUCLEOTIDE SEQUENCE [LARGE SCALE GENOMIC DNA]</scope>
    <source>
        <strain evidence="15 16">JCM 15130</strain>
    </source>
</reference>
<evidence type="ECO:0000256" key="2">
    <source>
        <dbReference type="ARBA" id="ARBA00007019"/>
    </source>
</evidence>
<organism evidence="15 16">
    <name type="scientific">Georgenia ruanii</name>
    <dbReference type="NCBI Taxonomy" id="348442"/>
    <lineage>
        <taxon>Bacteria</taxon>
        <taxon>Bacillati</taxon>
        <taxon>Actinomycetota</taxon>
        <taxon>Actinomycetes</taxon>
        <taxon>Micrococcales</taxon>
        <taxon>Bogoriellaceae</taxon>
        <taxon>Georgenia</taxon>
    </lineage>
</organism>
<evidence type="ECO:0000313" key="15">
    <source>
        <dbReference type="EMBL" id="MPV90521.1"/>
    </source>
</evidence>
<comment type="similarity">
    <text evidence="2 12">Belongs to the HAK/KUP transporter (TC 2.A.72) family.</text>
</comment>
<evidence type="ECO:0000256" key="7">
    <source>
        <dbReference type="ARBA" id="ARBA00022847"/>
    </source>
</evidence>
<evidence type="ECO:0000256" key="4">
    <source>
        <dbReference type="ARBA" id="ARBA00022475"/>
    </source>
</evidence>
<keyword evidence="5 12" id="KW-0633">Potassium transport</keyword>
<evidence type="ECO:0000259" key="14">
    <source>
        <dbReference type="Pfam" id="PF22776"/>
    </source>
</evidence>
<feature type="domain" description="K+ potassium transporter integral membrane" evidence="13">
    <location>
        <begin position="10"/>
        <end position="466"/>
    </location>
</feature>
<comment type="function">
    <text evidence="12">Transport of potassium into the cell. Likely operates as a K(+):H(+) symporter.</text>
</comment>
<protein>
    <recommendedName>
        <fullName evidence="12">Probable potassium transport system protein Kup</fullName>
    </recommendedName>
</protein>
<comment type="caution">
    <text evidence="15">The sequence shown here is derived from an EMBL/GenBank/DDBJ whole genome shotgun (WGS) entry which is preliminary data.</text>
</comment>
<evidence type="ECO:0000256" key="10">
    <source>
        <dbReference type="ARBA" id="ARBA00023065"/>
    </source>
</evidence>
<dbReference type="InterPro" id="IPR053951">
    <property type="entry name" value="K_trans_N"/>
</dbReference>
<feature type="transmembrane region" description="Helical" evidence="12">
    <location>
        <begin position="341"/>
        <end position="362"/>
    </location>
</feature>
<evidence type="ECO:0000256" key="3">
    <source>
        <dbReference type="ARBA" id="ARBA00022448"/>
    </source>
</evidence>
<feature type="domain" description="K+ potassium transporter C-terminal" evidence="14">
    <location>
        <begin position="479"/>
        <end position="630"/>
    </location>
</feature>
<evidence type="ECO:0000256" key="12">
    <source>
        <dbReference type="HAMAP-Rule" id="MF_01522"/>
    </source>
</evidence>
<dbReference type="PANTHER" id="PTHR30540">
    <property type="entry name" value="OSMOTIC STRESS POTASSIUM TRANSPORTER"/>
    <property type="match status" value="1"/>
</dbReference>
<keyword evidence="4 12" id="KW-1003">Cell membrane</keyword>
<dbReference type="Pfam" id="PF22776">
    <property type="entry name" value="K_trans_C"/>
    <property type="match status" value="1"/>
</dbReference>
<keyword evidence="16" id="KW-1185">Reference proteome</keyword>
<evidence type="ECO:0000256" key="1">
    <source>
        <dbReference type="ARBA" id="ARBA00004141"/>
    </source>
</evidence>
<feature type="transmembrane region" description="Helical" evidence="12">
    <location>
        <begin position="103"/>
        <end position="123"/>
    </location>
</feature>
<keyword evidence="3 12" id="KW-0813">Transport</keyword>
<evidence type="ECO:0000313" key="16">
    <source>
        <dbReference type="Proteomes" id="UP000429644"/>
    </source>
</evidence>